<feature type="transmembrane region" description="Helical" evidence="6">
    <location>
        <begin position="39"/>
        <end position="59"/>
    </location>
</feature>
<keyword evidence="3" id="KW-0201">Cytochrome c-type biogenesis</keyword>
<evidence type="ECO:0000259" key="7">
    <source>
        <dbReference type="Pfam" id="PF05140"/>
    </source>
</evidence>
<keyword evidence="4 6" id="KW-1133">Transmembrane helix</keyword>
<dbReference type="PANTHER" id="PTHR31566">
    <property type="entry name" value="CYTOCHROME C BIOGENESIS PROTEIN CCS1, CHLOROPLASTIC"/>
    <property type="match status" value="1"/>
</dbReference>
<reference evidence="8" key="1">
    <citation type="journal article" date="2012" name="PLoS ONE">
        <title>Gene sets for utilization of primary and secondary nutrition supplies in the distal gut of endangered iberian lynx.</title>
        <authorList>
            <person name="Alcaide M."/>
            <person name="Messina E."/>
            <person name="Richter M."/>
            <person name="Bargiela R."/>
            <person name="Peplies J."/>
            <person name="Huws S.A."/>
            <person name="Newbold C.J."/>
            <person name="Golyshin P.N."/>
            <person name="Simon M.A."/>
            <person name="Lopez G."/>
            <person name="Yakimov M.M."/>
            <person name="Ferrer M."/>
        </authorList>
    </citation>
    <scope>NUCLEOTIDE SEQUENCE</scope>
</reference>
<proteinExistence type="predicted"/>
<evidence type="ECO:0000256" key="2">
    <source>
        <dbReference type="ARBA" id="ARBA00022692"/>
    </source>
</evidence>
<evidence type="ECO:0000313" key="8">
    <source>
        <dbReference type="EMBL" id="EJX10497.1"/>
    </source>
</evidence>
<organism evidence="8">
    <name type="scientific">gut metagenome</name>
    <dbReference type="NCBI Taxonomy" id="749906"/>
    <lineage>
        <taxon>unclassified sequences</taxon>
        <taxon>metagenomes</taxon>
        <taxon>organismal metagenomes</taxon>
    </lineage>
</organism>
<evidence type="ECO:0000256" key="3">
    <source>
        <dbReference type="ARBA" id="ARBA00022748"/>
    </source>
</evidence>
<protein>
    <submittedName>
        <fullName evidence="8">ResB-like protein</fullName>
    </submittedName>
</protein>
<evidence type="ECO:0000256" key="4">
    <source>
        <dbReference type="ARBA" id="ARBA00022989"/>
    </source>
</evidence>
<feature type="transmembrane region" description="Helical" evidence="6">
    <location>
        <begin position="71"/>
        <end position="93"/>
    </location>
</feature>
<dbReference type="Pfam" id="PF05140">
    <property type="entry name" value="ResB"/>
    <property type="match status" value="1"/>
</dbReference>
<dbReference type="EMBL" id="AMCI01000173">
    <property type="protein sequence ID" value="EJX10497.1"/>
    <property type="molecule type" value="Genomic_DNA"/>
</dbReference>
<feature type="transmembrane region" description="Helical" evidence="6">
    <location>
        <begin position="12"/>
        <end position="33"/>
    </location>
</feature>
<dbReference type="PANTHER" id="PTHR31566:SF5">
    <property type="entry name" value="RESB-LIKE DOMAIN-CONTAINING PROTEIN"/>
    <property type="match status" value="1"/>
</dbReference>
<name>J9GQA6_9ZZZZ</name>
<accession>J9GQA6</accession>
<dbReference type="InterPro" id="IPR023494">
    <property type="entry name" value="Cyt_c_bgen_Ccs1/CcsB/ResB"/>
</dbReference>
<evidence type="ECO:0000256" key="1">
    <source>
        <dbReference type="ARBA" id="ARBA00004141"/>
    </source>
</evidence>
<sequence>MPQASSFVSFRPWLLPWAVPLIAGGMADVFLLPFPLERLAFPVNLIVLVVLLVGTILAYGYGKSSRWWRRWTAATTSGSLIAAFGICTLGLAFFPELRLQHSWSFNALLLTLLCQLLAVILNYRGAFRLRFYANHIGLWLLLASLSLGEADHYQLRAAAKVGDQISEAYNQWGELQPLGYEVRVTDFTVDYHENGSPQQYTCALRINDSPHLLQVNHPVAISWKEDLYVVDCGPLDRHQYYCVLEAKVQPWQSVTLVGLLLTVVGALLLFIGKQKGGPHVA</sequence>
<comment type="subcellular location">
    <subcellularLocation>
        <location evidence="1">Membrane</location>
        <topology evidence="1">Multi-pass membrane protein</topology>
    </subcellularLocation>
</comment>
<dbReference type="GO" id="GO:0016020">
    <property type="term" value="C:membrane"/>
    <property type="evidence" value="ECO:0007669"/>
    <property type="project" value="UniProtKB-SubCell"/>
</dbReference>
<gene>
    <name evidence="8" type="ORF">EVA_01139</name>
</gene>
<evidence type="ECO:0000256" key="5">
    <source>
        <dbReference type="ARBA" id="ARBA00023136"/>
    </source>
</evidence>
<feature type="domain" description="ResB-like" evidence="7">
    <location>
        <begin position="128"/>
        <end position="221"/>
    </location>
</feature>
<keyword evidence="5 6" id="KW-0472">Membrane</keyword>
<dbReference type="InterPro" id="IPR007816">
    <property type="entry name" value="ResB-like_domain"/>
</dbReference>
<keyword evidence="2 6" id="KW-0812">Transmembrane</keyword>
<feature type="transmembrane region" description="Helical" evidence="6">
    <location>
        <begin position="251"/>
        <end position="271"/>
    </location>
</feature>
<evidence type="ECO:0000256" key="6">
    <source>
        <dbReference type="SAM" id="Phobius"/>
    </source>
</evidence>
<dbReference type="AlphaFoldDB" id="J9GQA6"/>
<feature type="transmembrane region" description="Helical" evidence="6">
    <location>
        <begin position="105"/>
        <end position="124"/>
    </location>
</feature>
<dbReference type="GO" id="GO:0017004">
    <property type="term" value="P:cytochrome complex assembly"/>
    <property type="evidence" value="ECO:0007669"/>
    <property type="project" value="UniProtKB-KW"/>
</dbReference>
<comment type="caution">
    <text evidence="8">The sequence shown here is derived from an EMBL/GenBank/DDBJ whole genome shotgun (WGS) entry which is preliminary data.</text>
</comment>